<name>A0A3B1DYX3_9ZZZZ</name>
<dbReference type="EMBL" id="UOGL01000579">
    <property type="protein sequence ID" value="VAX41694.1"/>
    <property type="molecule type" value="Genomic_DNA"/>
</dbReference>
<dbReference type="AlphaFoldDB" id="A0A3B1DYX3"/>
<organism evidence="1">
    <name type="scientific">hydrothermal vent metagenome</name>
    <dbReference type="NCBI Taxonomy" id="652676"/>
    <lineage>
        <taxon>unclassified sequences</taxon>
        <taxon>metagenomes</taxon>
        <taxon>ecological metagenomes</taxon>
    </lineage>
</organism>
<evidence type="ECO:0000313" key="1">
    <source>
        <dbReference type="EMBL" id="VAX41694.1"/>
    </source>
</evidence>
<proteinExistence type="predicted"/>
<reference evidence="1" key="1">
    <citation type="submission" date="2018-06" db="EMBL/GenBank/DDBJ databases">
        <authorList>
            <person name="Zhirakovskaya E."/>
        </authorList>
    </citation>
    <scope>NUCLEOTIDE SEQUENCE</scope>
</reference>
<gene>
    <name evidence="1" type="ORF">MNBD_PLANCTO02-2197</name>
</gene>
<feature type="non-terminal residue" evidence="1">
    <location>
        <position position="1"/>
    </location>
</feature>
<protein>
    <submittedName>
        <fullName evidence="1">Uncharacterized protein</fullName>
    </submittedName>
</protein>
<sequence>FVKLKLGSTDEVCVPQAQDALVKTNS</sequence>
<accession>A0A3B1DYX3</accession>